<name>A0A016U1T0_9BILA</name>
<accession>A0A016U1T0</accession>
<evidence type="ECO:0000256" key="1">
    <source>
        <dbReference type="SAM" id="MobiDB-lite"/>
    </source>
</evidence>
<feature type="compositionally biased region" description="Basic and acidic residues" evidence="1">
    <location>
        <begin position="11"/>
        <end position="29"/>
    </location>
</feature>
<comment type="caution">
    <text evidence="2">The sequence shown here is derived from an EMBL/GenBank/DDBJ whole genome shotgun (WGS) entry which is preliminary data.</text>
</comment>
<dbReference type="Proteomes" id="UP000024635">
    <property type="component" value="Unassembled WGS sequence"/>
</dbReference>
<evidence type="ECO:0000313" key="3">
    <source>
        <dbReference type="Proteomes" id="UP000024635"/>
    </source>
</evidence>
<proteinExistence type="predicted"/>
<keyword evidence="3" id="KW-1185">Reference proteome</keyword>
<sequence>MIDVVNTADDFEIKVSEDDTHDNERRSNTHEISSFLAVLRKPNPPNNRCRHGDNQFVPNPQITQAPAGCP</sequence>
<protein>
    <submittedName>
        <fullName evidence="2">Uncharacterized protein</fullName>
    </submittedName>
</protein>
<feature type="region of interest" description="Disordered" evidence="1">
    <location>
        <begin position="1"/>
        <end position="70"/>
    </location>
</feature>
<organism evidence="2 3">
    <name type="scientific">Ancylostoma ceylanicum</name>
    <dbReference type="NCBI Taxonomy" id="53326"/>
    <lineage>
        <taxon>Eukaryota</taxon>
        <taxon>Metazoa</taxon>
        <taxon>Ecdysozoa</taxon>
        <taxon>Nematoda</taxon>
        <taxon>Chromadorea</taxon>
        <taxon>Rhabditida</taxon>
        <taxon>Rhabditina</taxon>
        <taxon>Rhabditomorpha</taxon>
        <taxon>Strongyloidea</taxon>
        <taxon>Ancylostomatidae</taxon>
        <taxon>Ancylostomatinae</taxon>
        <taxon>Ancylostoma</taxon>
    </lineage>
</organism>
<reference evidence="3" key="1">
    <citation type="journal article" date="2015" name="Nat. Genet.">
        <title>The genome and transcriptome of the zoonotic hookworm Ancylostoma ceylanicum identify infection-specific gene families.</title>
        <authorList>
            <person name="Schwarz E.M."/>
            <person name="Hu Y."/>
            <person name="Antoshechkin I."/>
            <person name="Miller M.M."/>
            <person name="Sternberg P.W."/>
            <person name="Aroian R.V."/>
        </authorList>
    </citation>
    <scope>NUCLEOTIDE SEQUENCE</scope>
    <source>
        <strain evidence="3">HY135</strain>
    </source>
</reference>
<evidence type="ECO:0000313" key="2">
    <source>
        <dbReference type="EMBL" id="EYC09040.1"/>
    </source>
</evidence>
<dbReference type="EMBL" id="JARK01001398">
    <property type="protein sequence ID" value="EYC09040.1"/>
    <property type="molecule type" value="Genomic_DNA"/>
</dbReference>
<gene>
    <name evidence="2" type="primary">Acey_s0062.g3318</name>
    <name evidence="2" type="ORF">Y032_0062g3318</name>
</gene>
<dbReference type="AlphaFoldDB" id="A0A016U1T0"/>